<gene>
    <name evidence="11" type="primary">txxe 3782</name>
    <name evidence="11" type="ORF">TXXE_19025</name>
</gene>
<evidence type="ECO:0000313" key="11">
    <source>
        <dbReference type="EMBL" id="CAG5092894.1"/>
    </source>
</evidence>
<evidence type="ECO:0000256" key="1">
    <source>
        <dbReference type="ARBA" id="ARBA00004236"/>
    </source>
</evidence>
<evidence type="ECO:0000256" key="2">
    <source>
        <dbReference type="ARBA" id="ARBA00022475"/>
    </source>
</evidence>
<dbReference type="SUPFAM" id="SSF58104">
    <property type="entry name" value="Methyl-accepting chemotaxis protein (MCP) signaling domain"/>
    <property type="match status" value="1"/>
</dbReference>
<dbReference type="InterPro" id="IPR003660">
    <property type="entry name" value="HAMP_dom"/>
</dbReference>
<evidence type="ECO:0000256" key="3">
    <source>
        <dbReference type="ARBA" id="ARBA00023136"/>
    </source>
</evidence>
<name>A0ABM8V919_THEXY</name>
<dbReference type="CDD" id="cd06225">
    <property type="entry name" value="HAMP"/>
    <property type="match status" value="1"/>
</dbReference>
<dbReference type="GO" id="GO:0016301">
    <property type="term" value="F:kinase activity"/>
    <property type="evidence" value="ECO:0007669"/>
    <property type="project" value="UniProtKB-KW"/>
</dbReference>
<protein>
    <submittedName>
        <fullName evidence="11">Membrane-associated methyl-accepting chemotaxis protein, Histidine kinase, HAMP region:Bacterial chemotaxis sensory transducer</fullName>
    </submittedName>
</protein>
<keyword evidence="8" id="KW-0812">Transmembrane</keyword>
<evidence type="ECO:0000256" key="4">
    <source>
        <dbReference type="ARBA" id="ARBA00023224"/>
    </source>
</evidence>
<dbReference type="Pfam" id="PF00015">
    <property type="entry name" value="MCPsignal"/>
    <property type="match status" value="1"/>
</dbReference>
<evidence type="ECO:0000256" key="6">
    <source>
        <dbReference type="PROSITE-ProRule" id="PRU00284"/>
    </source>
</evidence>
<evidence type="ECO:0000259" key="9">
    <source>
        <dbReference type="PROSITE" id="PS50111"/>
    </source>
</evidence>
<feature type="domain" description="Methyl-accepting transducer" evidence="9">
    <location>
        <begin position="416"/>
        <end position="652"/>
    </location>
</feature>
<keyword evidence="4 6" id="KW-0807">Transducer</keyword>
<evidence type="ECO:0000256" key="8">
    <source>
        <dbReference type="SAM" id="Phobius"/>
    </source>
</evidence>
<comment type="subcellular location">
    <subcellularLocation>
        <location evidence="1">Cell membrane</location>
    </subcellularLocation>
</comment>
<dbReference type="SMART" id="SM00304">
    <property type="entry name" value="HAMP"/>
    <property type="match status" value="1"/>
</dbReference>
<evidence type="ECO:0000256" key="5">
    <source>
        <dbReference type="ARBA" id="ARBA00029447"/>
    </source>
</evidence>
<accession>A0ABM8V919</accession>
<dbReference type="EMBL" id="CAJRAY010000097">
    <property type="protein sequence ID" value="CAG5092894.1"/>
    <property type="molecule type" value="Genomic_DNA"/>
</dbReference>
<comment type="similarity">
    <text evidence="5">Belongs to the methyl-accepting chemotaxis (MCP) protein family.</text>
</comment>
<keyword evidence="11" id="KW-0808">Transferase</keyword>
<keyword evidence="7" id="KW-0175">Coiled coil</keyword>
<dbReference type="Proteomes" id="UP000681526">
    <property type="component" value="Unassembled WGS sequence"/>
</dbReference>
<evidence type="ECO:0000256" key="7">
    <source>
        <dbReference type="SAM" id="Coils"/>
    </source>
</evidence>
<dbReference type="PANTHER" id="PTHR32089">
    <property type="entry name" value="METHYL-ACCEPTING CHEMOTAXIS PROTEIN MCPB"/>
    <property type="match status" value="1"/>
</dbReference>
<keyword evidence="11" id="KW-0418">Kinase</keyword>
<dbReference type="PROSITE" id="PS50111">
    <property type="entry name" value="CHEMOTAXIS_TRANSDUC_2"/>
    <property type="match status" value="1"/>
</dbReference>
<dbReference type="CDD" id="cd11386">
    <property type="entry name" value="MCP_signal"/>
    <property type="match status" value="1"/>
</dbReference>
<dbReference type="InterPro" id="IPR004089">
    <property type="entry name" value="MCPsignal_dom"/>
</dbReference>
<dbReference type="Pfam" id="PF00672">
    <property type="entry name" value="HAMP"/>
    <property type="match status" value="1"/>
</dbReference>
<proteinExistence type="inferred from homology"/>
<feature type="domain" description="HAMP" evidence="10">
    <location>
        <begin position="345"/>
        <end position="397"/>
    </location>
</feature>
<dbReference type="SMART" id="SM00283">
    <property type="entry name" value="MA"/>
    <property type="match status" value="1"/>
</dbReference>
<dbReference type="Gene3D" id="1.10.287.950">
    <property type="entry name" value="Methyl-accepting chemotaxis protein"/>
    <property type="match status" value="1"/>
</dbReference>
<keyword evidence="2" id="KW-1003">Cell membrane</keyword>
<organism evidence="11 12">
    <name type="scientific">Thermobacillus xylanilyticus</name>
    <dbReference type="NCBI Taxonomy" id="76633"/>
    <lineage>
        <taxon>Bacteria</taxon>
        <taxon>Bacillati</taxon>
        <taxon>Bacillota</taxon>
        <taxon>Bacilli</taxon>
        <taxon>Bacillales</taxon>
        <taxon>Paenibacillaceae</taxon>
        <taxon>Thermobacillus</taxon>
    </lineage>
</organism>
<evidence type="ECO:0000259" key="10">
    <source>
        <dbReference type="PROSITE" id="PS50885"/>
    </source>
</evidence>
<dbReference type="PROSITE" id="PS50885">
    <property type="entry name" value="HAMP"/>
    <property type="match status" value="1"/>
</dbReference>
<feature type="coiled-coil region" evidence="7">
    <location>
        <begin position="606"/>
        <end position="640"/>
    </location>
</feature>
<keyword evidence="12" id="KW-1185">Reference proteome</keyword>
<keyword evidence="3 8" id="KW-0472">Membrane</keyword>
<sequence>MLNQLLRPFTAMIARLKYGQKFVLISLLFMIPVLIVLYQWFSTQQVEIKRIKSEQTGVSQVKALMPFMLQVQQHRGLVNGYLNGNLEAGSAIEAKQQEIASLIEQIDGDFRKEEMPESYEKWNSVKTAWNDILRSYETLTAPDSFARHSDLVQQVEELIIHGADETGLTLDSEIQSYYTMKLITQELPALIEGTAVIRGRGNGVLAAGTLTDDIKLELLLEAAQSDKALINLMQSLSRIAELNRSEDGELLQKGEQAAGNIRNYLGVLDQEIIHKQAMSMNPDAFFAQGTDAIASASEVFQLAVTLLEQTLQERISDKESARNTTILITAAVLLLVALFYTAFYRNVAETVNALKQRAEAMARGDFSRDLVLNTKDELQVVGVAFNEMQQSLNRLLSGNQKMAAVAFESSRQLTDISHESTAAMQQVAVSLQQVSEGTSVQKRTTAEMETTMNEMSAGVQRIAEAASEVADLAMRANEQAELGNRQLAQTVDQMANIRKTQAESSRIVAKLDEYSAHIGGIIDTVKEVAEQTKLLALNANIEAARAGEHGRGFIVVAQEVGKLARETSQHGEAISNLLHVIRSLIGDAVTAMDSMQTETNRGVEMIERSQVALNQILDNIRQVSEQIQEVSATSEEMSAEMEEVASSIAEISHISHKTSNETDVIAASAEEQLASMEQIESAATELQHMSRQLKDELSKFVLRDLN</sequence>
<keyword evidence="8" id="KW-1133">Transmembrane helix</keyword>
<dbReference type="RefSeq" id="WP_213486777.1">
    <property type="nucleotide sequence ID" value="NZ_CAJRAY010000097.1"/>
</dbReference>
<evidence type="ECO:0000313" key="12">
    <source>
        <dbReference type="Proteomes" id="UP000681526"/>
    </source>
</evidence>
<dbReference type="PANTHER" id="PTHR32089:SF112">
    <property type="entry name" value="LYSOZYME-LIKE PROTEIN-RELATED"/>
    <property type="match status" value="1"/>
</dbReference>
<feature type="transmembrane region" description="Helical" evidence="8">
    <location>
        <begin position="21"/>
        <end position="41"/>
    </location>
</feature>
<dbReference type="Gene3D" id="6.10.340.10">
    <property type="match status" value="1"/>
</dbReference>
<comment type="caution">
    <text evidence="11">The sequence shown here is derived from an EMBL/GenBank/DDBJ whole genome shotgun (WGS) entry which is preliminary data.</text>
</comment>
<reference evidence="11 12" key="1">
    <citation type="submission" date="2021-04" db="EMBL/GenBank/DDBJ databases">
        <authorList>
            <person name="Rakotoarivonina H."/>
        </authorList>
    </citation>
    <scope>NUCLEOTIDE SEQUENCE [LARGE SCALE GENOMIC DNA]</scope>
    <source>
        <strain evidence="11 12">XE</strain>
    </source>
</reference>